<reference evidence="2 3" key="1">
    <citation type="submission" date="2024-07" db="EMBL/GenBank/DDBJ databases">
        <title>Genomic Encyclopedia of Type Strains, Phase V (KMG-V): Genome sequencing to study the core and pangenomes of soil and plant-associated prokaryotes.</title>
        <authorList>
            <person name="Whitman W."/>
        </authorList>
    </citation>
    <scope>NUCLEOTIDE SEQUENCE [LARGE SCALE GENOMIC DNA]</scope>
    <source>
        <strain evidence="2 3">USDA 152</strain>
    </source>
</reference>
<comment type="caution">
    <text evidence="2">The sequence shown here is derived from an EMBL/GenBank/DDBJ whole genome shotgun (WGS) entry which is preliminary data.</text>
</comment>
<keyword evidence="3" id="KW-1185">Reference proteome</keyword>
<dbReference type="Gene3D" id="3.90.226.10">
    <property type="entry name" value="2-enoyl-CoA Hydratase, Chain A, domain 1"/>
    <property type="match status" value="1"/>
</dbReference>
<dbReference type="InterPro" id="IPR029045">
    <property type="entry name" value="ClpP/crotonase-like_dom_sf"/>
</dbReference>
<gene>
    <name evidence="2" type="ORF">ABIG07_006544</name>
</gene>
<dbReference type="SUPFAM" id="SSF52096">
    <property type="entry name" value="ClpP/crotonase"/>
    <property type="match status" value="1"/>
</dbReference>
<protein>
    <submittedName>
        <fullName evidence="2">Uncharacterized protein</fullName>
    </submittedName>
</protein>
<proteinExistence type="predicted"/>
<accession>A0ABV4G148</accession>
<feature type="compositionally biased region" description="Polar residues" evidence="1">
    <location>
        <begin position="457"/>
        <end position="468"/>
    </location>
</feature>
<dbReference type="Proteomes" id="UP001565369">
    <property type="component" value="Unassembled WGS sequence"/>
</dbReference>
<feature type="region of interest" description="Disordered" evidence="1">
    <location>
        <begin position="450"/>
        <end position="488"/>
    </location>
</feature>
<evidence type="ECO:0000256" key="1">
    <source>
        <dbReference type="SAM" id="MobiDB-lite"/>
    </source>
</evidence>
<evidence type="ECO:0000313" key="3">
    <source>
        <dbReference type="Proteomes" id="UP001565369"/>
    </source>
</evidence>
<evidence type="ECO:0000313" key="2">
    <source>
        <dbReference type="EMBL" id="MEY9457596.1"/>
    </source>
</evidence>
<name>A0ABV4G148_9BRAD</name>
<sequence>MDTLPASKLRVPARSHLQVSAENKRDCPRHRKLWTHPWSYSVSIRMHLVVSQFMLVRALLLLALLSLPGALRAEGTPAEKPGFASRLTIYLAKGAPDACGPGCDRWIAIEGQIDQDAASRIRRFLAGVKDLQRPIYLHSPGGNVEQSYVIARLLRSRKAIARVGRTIATACAAGTQIDAACQKIKNGNGEVEAELSTYHAMCNSACGYLFLGATSREVAPDAALAVHNSRLILRFQGNPPPEVVAEARRRRIAGADRDRAAFIAAMGISRELDALISTVKFENLHVLTRPELYRFGIDTRPLAETMWRLEKGARPFISKIAAVKKENDASFRTMEWRLYCENKKRVPLMFAGEIDASAAGKKTILIAASADMSKQAGGPPVRFGKYEVWNGAVDPDMVKAVLASHSLQVRETTPEPEGRADVTSFNIDTTGLASVWTQLGTSCTSVATGPAKPWPANSLQPTPWTDSPWTAGGALPNVSATPAAAPAP</sequence>
<organism evidence="2 3">
    <name type="scientific">Bradyrhizobium ottawaense</name>
    <dbReference type="NCBI Taxonomy" id="931866"/>
    <lineage>
        <taxon>Bacteria</taxon>
        <taxon>Pseudomonadati</taxon>
        <taxon>Pseudomonadota</taxon>
        <taxon>Alphaproteobacteria</taxon>
        <taxon>Hyphomicrobiales</taxon>
        <taxon>Nitrobacteraceae</taxon>
        <taxon>Bradyrhizobium</taxon>
    </lineage>
</organism>
<dbReference type="EMBL" id="JBGBZJ010000003">
    <property type="protein sequence ID" value="MEY9457596.1"/>
    <property type="molecule type" value="Genomic_DNA"/>
</dbReference>